<accession>A0A8S1WRE9</accession>
<dbReference type="EMBL" id="CAJJDO010000098">
    <property type="protein sequence ID" value="CAD8191350.1"/>
    <property type="molecule type" value="Genomic_DNA"/>
</dbReference>
<gene>
    <name evidence="1" type="ORF">PPENT_87.1.T0980209</name>
</gene>
<dbReference type="Proteomes" id="UP000689195">
    <property type="component" value="Unassembled WGS sequence"/>
</dbReference>
<reference evidence="1" key="1">
    <citation type="submission" date="2021-01" db="EMBL/GenBank/DDBJ databases">
        <authorList>
            <consortium name="Genoscope - CEA"/>
            <person name="William W."/>
        </authorList>
    </citation>
    <scope>NUCLEOTIDE SEQUENCE</scope>
</reference>
<protein>
    <submittedName>
        <fullName evidence="1">Uncharacterized protein</fullName>
    </submittedName>
</protein>
<evidence type="ECO:0000313" key="1">
    <source>
        <dbReference type="EMBL" id="CAD8191350.1"/>
    </source>
</evidence>
<proteinExistence type="predicted"/>
<sequence length="169" mass="20539">MIFDNSGEKCSYMNMKKIRMKQQLFQMSMYLENINPQIQNKFQKLMDIRYLQQCSLQKVLYKLQNQLLFKWTVFKSFRNTNVQLVHSNNNDISIANMNSQLQLSQQAQQQETSSLFKNQLYQEQVNSKIVNKKEIFIIYIWLRIDSIIFRQRIDLIWFIKISDIHLKFH</sequence>
<organism evidence="1 2">
    <name type="scientific">Paramecium pentaurelia</name>
    <dbReference type="NCBI Taxonomy" id="43138"/>
    <lineage>
        <taxon>Eukaryota</taxon>
        <taxon>Sar</taxon>
        <taxon>Alveolata</taxon>
        <taxon>Ciliophora</taxon>
        <taxon>Intramacronucleata</taxon>
        <taxon>Oligohymenophorea</taxon>
        <taxon>Peniculida</taxon>
        <taxon>Parameciidae</taxon>
        <taxon>Paramecium</taxon>
    </lineage>
</organism>
<comment type="caution">
    <text evidence="1">The sequence shown here is derived from an EMBL/GenBank/DDBJ whole genome shotgun (WGS) entry which is preliminary data.</text>
</comment>
<keyword evidence="2" id="KW-1185">Reference proteome</keyword>
<dbReference type="AlphaFoldDB" id="A0A8S1WRE9"/>
<name>A0A8S1WRE9_9CILI</name>
<evidence type="ECO:0000313" key="2">
    <source>
        <dbReference type="Proteomes" id="UP000689195"/>
    </source>
</evidence>